<dbReference type="Pfam" id="PF09527">
    <property type="entry name" value="ATPase_gene1"/>
    <property type="match status" value="1"/>
</dbReference>
<keyword evidence="1" id="KW-0472">Membrane</keyword>
<proteinExistence type="predicted"/>
<dbReference type="RefSeq" id="WP_273935474.1">
    <property type="nucleotide sequence ID" value="NZ_CP097263.1"/>
</dbReference>
<evidence type="ECO:0000256" key="1">
    <source>
        <dbReference type="SAM" id="Phobius"/>
    </source>
</evidence>
<reference evidence="2 3" key="1">
    <citation type="submission" date="2024-09" db="EMBL/GenBank/DDBJ databases">
        <authorList>
            <person name="Sun Q."/>
            <person name="Mori K."/>
        </authorList>
    </citation>
    <scope>NUCLEOTIDE SEQUENCE [LARGE SCALE GENOMIC DNA]</scope>
    <source>
        <strain evidence="2 3">TBRC 1432</strain>
    </source>
</reference>
<protein>
    <submittedName>
        <fullName evidence="2">AtpZ/AtpI family protein</fullName>
    </submittedName>
</protein>
<dbReference type="EMBL" id="JBHLUD010000007">
    <property type="protein sequence ID" value="MFC0543992.1"/>
    <property type="molecule type" value="Genomic_DNA"/>
</dbReference>
<sequence>MSATEPNDGRPEVGRPSMWSLIGLGSGAVGLVVGGVGLGWWLDSVLHTVPVFVFIGLALGMVSAWVFAYAKLRKFLKQ</sequence>
<gene>
    <name evidence="2" type="ORF">ACFFH7_20980</name>
</gene>
<evidence type="ECO:0000313" key="2">
    <source>
        <dbReference type="EMBL" id="MFC0543992.1"/>
    </source>
</evidence>
<feature type="transmembrane region" description="Helical" evidence="1">
    <location>
        <begin position="48"/>
        <end position="70"/>
    </location>
</feature>
<dbReference type="Proteomes" id="UP001589810">
    <property type="component" value="Unassembled WGS sequence"/>
</dbReference>
<comment type="caution">
    <text evidence="2">The sequence shown here is derived from an EMBL/GenBank/DDBJ whole genome shotgun (WGS) entry which is preliminary data.</text>
</comment>
<keyword evidence="1" id="KW-0812">Transmembrane</keyword>
<feature type="transmembrane region" description="Helical" evidence="1">
    <location>
        <begin position="21"/>
        <end position="42"/>
    </location>
</feature>
<organism evidence="2 3">
    <name type="scientific">Kutzneria chonburiensis</name>
    <dbReference type="NCBI Taxonomy" id="1483604"/>
    <lineage>
        <taxon>Bacteria</taxon>
        <taxon>Bacillati</taxon>
        <taxon>Actinomycetota</taxon>
        <taxon>Actinomycetes</taxon>
        <taxon>Pseudonocardiales</taxon>
        <taxon>Pseudonocardiaceae</taxon>
        <taxon>Kutzneria</taxon>
    </lineage>
</organism>
<name>A0ABV6MUZ5_9PSEU</name>
<keyword evidence="1" id="KW-1133">Transmembrane helix</keyword>
<evidence type="ECO:0000313" key="3">
    <source>
        <dbReference type="Proteomes" id="UP001589810"/>
    </source>
</evidence>
<accession>A0ABV6MUZ5</accession>
<keyword evidence="3" id="KW-1185">Reference proteome</keyword>
<dbReference type="InterPro" id="IPR032820">
    <property type="entry name" value="ATPase_put"/>
</dbReference>